<name>A0A963YTG3_9PROT</name>
<sequence length="325" mass="33497">MSAATTRKQPFLNRERRRILYAFLAGIILFIIGELVRPGFASPSGIRAILVVASFVGIVAAGQTFVILIGGIDLSVPWVLNAGAILMVTSSLGHDARAIPALALTLGMGAAVGALNGAGVALLGIPAVVMTLAMNGIMQGLTLGLSGGMTCTSCGAYAPPVVQAAVHHSFLGLPIVLWIWIAIIIVVSFLLAMTRFGRMTYTVGNNARASHLAGIHVSGVTIVLYALSGFFSALAGIMLVGFGGQAALGMGDPYLFQSIAAVVIGGVYILGGRGHYLGSVAGAISLTVLVSVLLAFNMPDYGRSIVYGVVILALLLLYGREEENG</sequence>
<dbReference type="EMBL" id="JAESVB010000007">
    <property type="protein sequence ID" value="MCB8876656.1"/>
    <property type="molecule type" value="Genomic_DNA"/>
</dbReference>
<dbReference type="PANTHER" id="PTHR32196">
    <property type="entry name" value="ABC TRANSPORTER PERMEASE PROTEIN YPHD-RELATED-RELATED"/>
    <property type="match status" value="1"/>
</dbReference>
<keyword evidence="3 6" id="KW-0812">Transmembrane</keyword>
<dbReference type="GO" id="GO:0022857">
    <property type="term" value="F:transmembrane transporter activity"/>
    <property type="evidence" value="ECO:0007669"/>
    <property type="project" value="InterPro"/>
</dbReference>
<protein>
    <submittedName>
        <fullName evidence="7">ABC transporter permease</fullName>
    </submittedName>
</protein>
<evidence type="ECO:0000313" key="7">
    <source>
        <dbReference type="EMBL" id="MCB8876656.1"/>
    </source>
</evidence>
<dbReference type="Pfam" id="PF02653">
    <property type="entry name" value="BPD_transp_2"/>
    <property type="match status" value="1"/>
</dbReference>
<gene>
    <name evidence="7" type="ORF">ASILVAE211_15795</name>
</gene>
<reference evidence="7" key="1">
    <citation type="journal article" date="2021" name="Microorganisms">
        <title>Acidisoma silvae sp. nov. and Acidisomacellulosilytica sp. nov., Two Acidophilic Bacteria Isolated from Decaying Wood, Hydrolyzing Cellulose and Producing Poly-3-hydroxybutyrate.</title>
        <authorList>
            <person name="Mieszkin S."/>
            <person name="Pouder E."/>
            <person name="Uroz S."/>
            <person name="Simon-Colin C."/>
            <person name="Alain K."/>
        </authorList>
    </citation>
    <scope>NUCLEOTIDE SEQUENCE</scope>
    <source>
        <strain evidence="7">HW T2.11</strain>
    </source>
</reference>
<feature type="transmembrane region" description="Helical" evidence="6">
    <location>
        <begin position="301"/>
        <end position="319"/>
    </location>
</feature>
<organism evidence="7 8">
    <name type="scientific">Acidisoma silvae</name>
    <dbReference type="NCBI Taxonomy" id="2802396"/>
    <lineage>
        <taxon>Bacteria</taxon>
        <taxon>Pseudomonadati</taxon>
        <taxon>Pseudomonadota</taxon>
        <taxon>Alphaproteobacteria</taxon>
        <taxon>Acetobacterales</taxon>
        <taxon>Acidocellaceae</taxon>
        <taxon>Acidisoma</taxon>
    </lineage>
</organism>
<feature type="transmembrane region" description="Helical" evidence="6">
    <location>
        <begin position="99"/>
        <end position="125"/>
    </location>
</feature>
<evidence type="ECO:0000256" key="5">
    <source>
        <dbReference type="ARBA" id="ARBA00023136"/>
    </source>
</evidence>
<dbReference type="CDD" id="cd06579">
    <property type="entry name" value="TM_PBP1_transp_AraH_like"/>
    <property type="match status" value="1"/>
</dbReference>
<evidence type="ECO:0000256" key="1">
    <source>
        <dbReference type="ARBA" id="ARBA00004651"/>
    </source>
</evidence>
<dbReference type="RefSeq" id="WP_227322315.1">
    <property type="nucleotide sequence ID" value="NZ_JAESVB010000007.1"/>
</dbReference>
<proteinExistence type="predicted"/>
<keyword evidence="5 6" id="KW-0472">Membrane</keyword>
<evidence type="ECO:0000256" key="4">
    <source>
        <dbReference type="ARBA" id="ARBA00022989"/>
    </source>
</evidence>
<reference evidence="7" key="2">
    <citation type="submission" date="2021-01" db="EMBL/GenBank/DDBJ databases">
        <authorList>
            <person name="Mieszkin S."/>
            <person name="Pouder E."/>
            <person name="Alain K."/>
        </authorList>
    </citation>
    <scope>NUCLEOTIDE SEQUENCE</scope>
    <source>
        <strain evidence="7">HW T2.11</strain>
    </source>
</reference>
<feature type="transmembrane region" description="Helical" evidence="6">
    <location>
        <begin position="137"/>
        <end position="158"/>
    </location>
</feature>
<comment type="subcellular location">
    <subcellularLocation>
        <location evidence="1">Cell membrane</location>
        <topology evidence="1">Multi-pass membrane protein</topology>
    </subcellularLocation>
</comment>
<dbReference type="PANTHER" id="PTHR32196:SF72">
    <property type="entry name" value="RIBOSE IMPORT PERMEASE PROTEIN RBSC"/>
    <property type="match status" value="1"/>
</dbReference>
<feature type="transmembrane region" description="Helical" evidence="6">
    <location>
        <begin position="76"/>
        <end position="93"/>
    </location>
</feature>
<dbReference type="Proteomes" id="UP000708298">
    <property type="component" value="Unassembled WGS sequence"/>
</dbReference>
<dbReference type="InterPro" id="IPR001851">
    <property type="entry name" value="ABC_transp_permease"/>
</dbReference>
<evidence type="ECO:0000256" key="3">
    <source>
        <dbReference type="ARBA" id="ARBA00022692"/>
    </source>
</evidence>
<evidence type="ECO:0000313" key="8">
    <source>
        <dbReference type="Proteomes" id="UP000708298"/>
    </source>
</evidence>
<accession>A0A963YTG3</accession>
<feature type="transmembrane region" description="Helical" evidence="6">
    <location>
        <begin position="170"/>
        <end position="192"/>
    </location>
</feature>
<feature type="transmembrane region" description="Helical" evidence="6">
    <location>
        <begin position="213"/>
        <end position="242"/>
    </location>
</feature>
<dbReference type="GO" id="GO:0005886">
    <property type="term" value="C:plasma membrane"/>
    <property type="evidence" value="ECO:0007669"/>
    <property type="project" value="UniProtKB-SubCell"/>
</dbReference>
<keyword evidence="4 6" id="KW-1133">Transmembrane helix</keyword>
<comment type="caution">
    <text evidence="7">The sequence shown here is derived from an EMBL/GenBank/DDBJ whole genome shotgun (WGS) entry which is preliminary data.</text>
</comment>
<keyword evidence="2" id="KW-1003">Cell membrane</keyword>
<feature type="transmembrane region" description="Helical" evidence="6">
    <location>
        <begin position="46"/>
        <end position="69"/>
    </location>
</feature>
<feature type="transmembrane region" description="Helical" evidence="6">
    <location>
        <begin position="20"/>
        <end position="40"/>
    </location>
</feature>
<evidence type="ECO:0000256" key="2">
    <source>
        <dbReference type="ARBA" id="ARBA00022475"/>
    </source>
</evidence>
<evidence type="ECO:0000256" key="6">
    <source>
        <dbReference type="SAM" id="Phobius"/>
    </source>
</evidence>
<feature type="transmembrane region" description="Helical" evidence="6">
    <location>
        <begin position="276"/>
        <end position="295"/>
    </location>
</feature>
<dbReference type="AlphaFoldDB" id="A0A963YTG3"/>
<keyword evidence="8" id="KW-1185">Reference proteome</keyword>
<feature type="transmembrane region" description="Helical" evidence="6">
    <location>
        <begin position="254"/>
        <end position="271"/>
    </location>
</feature>